<keyword evidence="5 7" id="KW-1133">Transmembrane helix</keyword>
<feature type="transmembrane region" description="Helical" evidence="7">
    <location>
        <begin position="20"/>
        <end position="41"/>
    </location>
</feature>
<comment type="subcellular location">
    <subcellularLocation>
        <location evidence="1 7">Cell membrane</location>
        <topology evidence="1 7">Multi-pass membrane protein</topology>
    </subcellularLocation>
</comment>
<comment type="similarity">
    <text evidence="7">Belongs to the binding-protein-dependent transport system permease family.</text>
</comment>
<keyword evidence="10" id="KW-1185">Reference proteome</keyword>
<dbReference type="PANTHER" id="PTHR43744:SF12">
    <property type="entry name" value="ABC TRANSPORTER PERMEASE PROTEIN MG189-RELATED"/>
    <property type="match status" value="1"/>
</dbReference>
<feature type="domain" description="ABC transmembrane type-1" evidence="8">
    <location>
        <begin position="80"/>
        <end position="271"/>
    </location>
</feature>
<evidence type="ECO:0000256" key="1">
    <source>
        <dbReference type="ARBA" id="ARBA00004651"/>
    </source>
</evidence>
<dbReference type="InterPro" id="IPR035906">
    <property type="entry name" value="MetI-like_sf"/>
</dbReference>
<sequence length="286" mass="30892">MRRARSTASAGTRRLRPSRAAVYALLVAGALATLCPLVLLYTGALQSTAEINRGESILPGTLRWSNFADVWTDGRFYQYVGNSVLYSAVVVPVSVLLAAMAAYGFARHRFPARLFALGVTLAMLMVPASAIFLPLYSTLLDLGLTNTRIGYVAAMTASTLPLSVFILIRFFRAIPVEVEEAAVIDGASKWRIFTRVMLPLARPGLAASAVLNLVHVWNEFTLALVVFRDAELMPVQQGLVQFANAERPQQNLMLAAAALALVPVLVVYLVAQRSIDRGITEGATVG</sequence>
<dbReference type="Gene3D" id="1.10.3720.10">
    <property type="entry name" value="MetI-like"/>
    <property type="match status" value="1"/>
</dbReference>
<feature type="transmembrane region" description="Helical" evidence="7">
    <location>
        <begin position="114"/>
        <end position="137"/>
    </location>
</feature>
<accession>A0ABW2Q5F7</accession>
<dbReference type="CDD" id="cd06261">
    <property type="entry name" value="TM_PBP2"/>
    <property type="match status" value="1"/>
</dbReference>
<feature type="transmembrane region" description="Helical" evidence="7">
    <location>
        <begin position="84"/>
        <end position="105"/>
    </location>
</feature>
<dbReference type="PROSITE" id="PS50928">
    <property type="entry name" value="ABC_TM1"/>
    <property type="match status" value="1"/>
</dbReference>
<name>A0ABW2Q5F7_9MICO</name>
<feature type="transmembrane region" description="Helical" evidence="7">
    <location>
        <begin position="192"/>
        <end position="214"/>
    </location>
</feature>
<evidence type="ECO:0000313" key="10">
    <source>
        <dbReference type="Proteomes" id="UP001596455"/>
    </source>
</evidence>
<protein>
    <submittedName>
        <fullName evidence="9">Carbohydrate ABC transporter permease</fullName>
    </submittedName>
</protein>
<reference evidence="10" key="1">
    <citation type="journal article" date="2019" name="Int. J. Syst. Evol. Microbiol.">
        <title>The Global Catalogue of Microorganisms (GCM) 10K type strain sequencing project: providing services to taxonomists for standard genome sequencing and annotation.</title>
        <authorList>
            <consortium name="The Broad Institute Genomics Platform"/>
            <consortium name="The Broad Institute Genome Sequencing Center for Infectious Disease"/>
            <person name="Wu L."/>
            <person name="Ma J."/>
        </authorList>
    </citation>
    <scope>NUCLEOTIDE SEQUENCE [LARGE SCALE GENOMIC DNA]</scope>
    <source>
        <strain evidence="10">JCM 1490</strain>
    </source>
</reference>
<keyword evidence="4 7" id="KW-0812">Transmembrane</keyword>
<dbReference type="SUPFAM" id="SSF161098">
    <property type="entry name" value="MetI-like"/>
    <property type="match status" value="1"/>
</dbReference>
<evidence type="ECO:0000256" key="6">
    <source>
        <dbReference type="ARBA" id="ARBA00023136"/>
    </source>
</evidence>
<keyword evidence="6 7" id="KW-0472">Membrane</keyword>
<organism evidence="9 10">
    <name type="scientific">Georgenia alba</name>
    <dbReference type="NCBI Taxonomy" id="2233858"/>
    <lineage>
        <taxon>Bacteria</taxon>
        <taxon>Bacillati</taxon>
        <taxon>Actinomycetota</taxon>
        <taxon>Actinomycetes</taxon>
        <taxon>Micrococcales</taxon>
        <taxon>Bogoriellaceae</taxon>
        <taxon>Georgenia</taxon>
    </lineage>
</organism>
<keyword evidence="3" id="KW-1003">Cell membrane</keyword>
<evidence type="ECO:0000313" key="9">
    <source>
        <dbReference type="EMBL" id="MFC7404371.1"/>
    </source>
</evidence>
<evidence type="ECO:0000259" key="8">
    <source>
        <dbReference type="PROSITE" id="PS50928"/>
    </source>
</evidence>
<evidence type="ECO:0000256" key="4">
    <source>
        <dbReference type="ARBA" id="ARBA00022692"/>
    </source>
</evidence>
<dbReference type="InterPro" id="IPR000515">
    <property type="entry name" value="MetI-like"/>
</dbReference>
<evidence type="ECO:0000256" key="2">
    <source>
        <dbReference type="ARBA" id="ARBA00022448"/>
    </source>
</evidence>
<dbReference type="Proteomes" id="UP001596455">
    <property type="component" value="Unassembled WGS sequence"/>
</dbReference>
<dbReference type="RefSeq" id="WP_382391694.1">
    <property type="nucleotide sequence ID" value="NZ_JBHTCQ010000001.1"/>
</dbReference>
<comment type="caution">
    <text evidence="9">The sequence shown here is derived from an EMBL/GenBank/DDBJ whole genome shotgun (WGS) entry which is preliminary data.</text>
</comment>
<feature type="transmembrane region" description="Helical" evidence="7">
    <location>
        <begin position="149"/>
        <end position="171"/>
    </location>
</feature>
<dbReference type="PANTHER" id="PTHR43744">
    <property type="entry name" value="ABC TRANSPORTER PERMEASE PROTEIN MG189-RELATED-RELATED"/>
    <property type="match status" value="1"/>
</dbReference>
<evidence type="ECO:0000256" key="5">
    <source>
        <dbReference type="ARBA" id="ARBA00022989"/>
    </source>
</evidence>
<gene>
    <name evidence="9" type="ORF">ACFQQL_04555</name>
</gene>
<dbReference type="Pfam" id="PF00528">
    <property type="entry name" value="BPD_transp_1"/>
    <property type="match status" value="1"/>
</dbReference>
<proteinExistence type="inferred from homology"/>
<dbReference type="EMBL" id="JBHTCQ010000001">
    <property type="protein sequence ID" value="MFC7404371.1"/>
    <property type="molecule type" value="Genomic_DNA"/>
</dbReference>
<evidence type="ECO:0000256" key="7">
    <source>
        <dbReference type="RuleBase" id="RU363032"/>
    </source>
</evidence>
<evidence type="ECO:0000256" key="3">
    <source>
        <dbReference type="ARBA" id="ARBA00022475"/>
    </source>
</evidence>
<feature type="transmembrane region" description="Helical" evidence="7">
    <location>
        <begin position="252"/>
        <end position="271"/>
    </location>
</feature>
<keyword evidence="2 7" id="KW-0813">Transport</keyword>